<gene>
    <name evidence="1" type="ORF">SSLN_LOCUS6785</name>
</gene>
<name>A0A183SRD7_SCHSO</name>
<accession>A0A183SRD7</accession>
<evidence type="ECO:0000313" key="3">
    <source>
        <dbReference type="WBParaSite" id="SSLN_0000699801-mRNA-1"/>
    </source>
</evidence>
<dbReference type="Proteomes" id="UP000275846">
    <property type="component" value="Unassembled WGS sequence"/>
</dbReference>
<evidence type="ECO:0000313" key="1">
    <source>
        <dbReference type="EMBL" id="VDL93170.1"/>
    </source>
</evidence>
<proteinExistence type="predicted"/>
<keyword evidence="2" id="KW-1185">Reference proteome</keyword>
<organism evidence="3">
    <name type="scientific">Schistocephalus solidus</name>
    <name type="common">Tapeworm</name>
    <dbReference type="NCBI Taxonomy" id="70667"/>
    <lineage>
        <taxon>Eukaryota</taxon>
        <taxon>Metazoa</taxon>
        <taxon>Spiralia</taxon>
        <taxon>Lophotrochozoa</taxon>
        <taxon>Platyhelminthes</taxon>
        <taxon>Cestoda</taxon>
        <taxon>Eucestoda</taxon>
        <taxon>Diphyllobothriidea</taxon>
        <taxon>Diphyllobothriidae</taxon>
        <taxon>Schistocephalus</taxon>
    </lineage>
</organism>
<dbReference type="AlphaFoldDB" id="A0A183SRD7"/>
<reference evidence="1 2" key="2">
    <citation type="submission" date="2018-11" db="EMBL/GenBank/DDBJ databases">
        <authorList>
            <consortium name="Pathogen Informatics"/>
        </authorList>
    </citation>
    <scope>NUCLEOTIDE SEQUENCE [LARGE SCALE GENOMIC DNA]</scope>
    <source>
        <strain evidence="1 2">NST_G2</strain>
    </source>
</reference>
<sequence>MLLWPSLTGIQCSPVAPRIWTLPSGHTPGNCHDWRAVPSEGLRYVCFLPPALPFLSTPACTFHFSIPPCQPRPPSSLLYRLSPLPSPILTLPSTFPPPTVEKLIR</sequence>
<protein>
    <submittedName>
        <fullName evidence="3">Secreted protein</fullName>
    </submittedName>
</protein>
<dbReference type="EMBL" id="UYSU01033848">
    <property type="protein sequence ID" value="VDL93170.1"/>
    <property type="molecule type" value="Genomic_DNA"/>
</dbReference>
<dbReference type="WBParaSite" id="SSLN_0000699801-mRNA-1">
    <property type="protein sequence ID" value="SSLN_0000699801-mRNA-1"/>
    <property type="gene ID" value="SSLN_0000699801"/>
</dbReference>
<reference evidence="3" key="1">
    <citation type="submission" date="2016-06" db="UniProtKB">
        <authorList>
            <consortium name="WormBaseParasite"/>
        </authorList>
    </citation>
    <scope>IDENTIFICATION</scope>
</reference>
<evidence type="ECO:0000313" key="2">
    <source>
        <dbReference type="Proteomes" id="UP000275846"/>
    </source>
</evidence>